<reference evidence="2" key="1">
    <citation type="submission" date="2023-08" db="EMBL/GenBank/DDBJ databases">
        <authorList>
            <person name="Chen Y."/>
            <person name="Shah S."/>
            <person name="Dougan E. K."/>
            <person name="Thang M."/>
            <person name="Chan C."/>
        </authorList>
    </citation>
    <scope>NUCLEOTIDE SEQUENCE</scope>
</reference>
<keyword evidence="3" id="KW-1185">Reference proteome</keyword>
<dbReference type="AlphaFoldDB" id="A0AA36MV87"/>
<dbReference type="Pfam" id="PF21038">
    <property type="entry name" value="CEP104_N"/>
    <property type="match status" value="1"/>
</dbReference>
<dbReference type="InterPro" id="IPR052607">
    <property type="entry name" value="CEP104-like"/>
</dbReference>
<dbReference type="SUPFAM" id="SSF49785">
    <property type="entry name" value="Galactose-binding domain-like"/>
    <property type="match status" value="1"/>
</dbReference>
<dbReference type="InterPro" id="IPR048739">
    <property type="entry name" value="CEP104_N"/>
</dbReference>
<name>A0AA36MV87_9DINO</name>
<gene>
    <name evidence="2" type="ORF">EVOR1521_LOCUS8203</name>
</gene>
<organism evidence="2 3">
    <name type="scientific">Effrenium voratum</name>
    <dbReference type="NCBI Taxonomy" id="2562239"/>
    <lineage>
        <taxon>Eukaryota</taxon>
        <taxon>Sar</taxon>
        <taxon>Alveolata</taxon>
        <taxon>Dinophyceae</taxon>
        <taxon>Suessiales</taxon>
        <taxon>Symbiodiniaceae</taxon>
        <taxon>Effrenium</taxon>
    </lineage>
</organism>
<dbReference type="Proteomes" id="UP001178507">
    <property type="component" value="Unassembled WGS sequence"/>
</dbReference>
<sequence>MSSARLKYRIVKCTSEDPEFPGSELLSHSSQTKGWQSARFCDFPQEIGLQFETPVHLRQVGYGKIFTRVAGIN</sequence>
<dbReference type="PANTHER" id="PTHR13371">
    <property type="entry name" value="GLYCINE-, GLUTAMATE-, THIENYLCYCLOHEXYLPIPERIDINE-BINDING PROTEIN"/>
    <property type="match status" value="1"/>
</dbReference>
<protein>
    <recommendedName>
        <fullName evidence="1">Centrosomal protein CEP104 N-terminal domain-containing protein</fullName>
    </recommendedName>
</protein>
<feature type="domain" description="Centrosomal protein CEP104 N-terminal" evidence="1">
    <location>
        <begin position="34"/>
        <end position="60"/>
    </location>
</feature>
<dbReference type="GO" id="GO:0005929">
    <property type="term" value="C:cilium"/>
    <property type="evidence" value="ECO:0007669"/>
    <property type="project" value="TreeGrafter"/>
</dbReference>
<evidence type="ECO:0000259" key="1">
    <source>
        <dbReference type="Pfam" id="PF21038"/>
    </source>
</evidence>
<dbReference type="EMBL" id="CAUJNA010000691">
    <property type="protein sequence ID" value="CAJ1380193.1"/>
    <property type="molecule type" value="Genomic_DNA"/>
</dbReference>
<proteinExistence type="predicted"/>
<dbReference type="InterPro" id="IPR008979">
    <property type="entry name" value="Galactose-bd-like_sf"/>
</dbReference>
<evidence type="ECO:0000313" key="2">
    <source>
        <dbReference type="EMBL" id="CAJ1380193.1"/>
    </source>
</evidence>
<comment type="caution">
    <text evidence="2">The sequence shown here is derived from an EMBL/GenBank/DDBJ whole genome shotgun (WGS) entry which is preliminary data.</text>
</comment>
<evidence type="ECO:0000313" key="3">
    <source>
        <dbReference type="Proteomes" id="UP001178507"/>
    </source>
</evidence>
<accession>A0AA36MV87</accession>
<dbReference type="PANTHER" id="PTHR13371:SF0">
    <property type="entry name" value="CENTROSOMAL PROTEIN OF 104 KDA"/>
    <property type="match status" value="1"/>
</dbReference>